<keyword evidence="3" id="KW-1185">Reference proteome</keyword>
<reference evidence="2 3" key="1">
    <citation type="submission" date="2019-06" db="EMBL/GenBank/DDBJ databases">
        <title>Sequencing the genomes of 1000 actinobacteria strains.</title>
        <authorList>
            <person name="Klenk H.-P."/>
        </authorList>
    </citation>
    <scope>NUCLEOTIDE SEQUENCE [LARGE SCALE GENOMIC DNA]</scope>
    <source>
        <strain evidence="2 3">DSM 12335</strain>
    </source>
</reference>
<dbReference type="InterPro" id="IPR018445">
    <property type="entry name" value="Put_Phosphate_transp_reg"/>
</dbReference>
<dbReference type="EMBL" id="VFOP01000001">
    <property type="protein sequence ID" value="TQL51884.1"/>
    <property type="molecule type" value="Genomic_DNA"/>
</dbReference>
<organism evidence="2 3">
    <name type="scientific">Ornithinicoccus hortensis</name>
    <dbReference type="NCBI Taxonomy" id="82346"/>
    <lineage>
        <taxon>Bacteria</taxon>
        <taxon>Bacillati</taxon>
        <taxon>Actinomycetota</taxon>
        <taxon>Actinomycetes</taxon>
        <taxon>Micrococcales</taxon>
        <taxon>Intrasporangiaceae</taxon>
        <taxon>Ornithinicoccus</taxon>
    </lineage>
</organism>
<evidence type="ECO:0000313" key="3">
    <source>
        <dbReference type="Proteomes" id="UP000319516"/>
    </source>
</evidence>
<comment type="similarity">
    <text evidence="1">Belongs to the UPF0111 family.</text>
</comment>
<name>A0A542YV93_9MICO</name>
<dbReference type="PANTHER" id="PTHR37298">
    <property type="entry name" value="UPF0111 PROTEIN YKAA"/>
    <property type="match status" value="1"/>
</dbReference>
<evidence type="ECO:0008006" key="4">
    <source>
        <dbReference type="Google" id="ProtNLM"/>
    </source>
</evidence>
<dbReference type="RefSeq" id="WP_170230773.1">
    <property type="nucleotide sequence ID" value="NZ_BAAAIK010000001.1"/>
</dbReference>
<dbReference type="InterPro" id="IPR038078">
    <property type="entry name" value="PhoU-like_sf"/>
</dbReference>
<comment type="caution">
    <text evidence="2">The sequence shown here is derived from an EMBL/GenBank/DDBJ whole genome shotgun (WGS) entry which is preliminary data.</text>
</comment>
<dbReference type="AlphaFoldDB" id="A0A542YV93"/>
<protein>
    <recommendedName>
        <fullName evidence="4">DUF47 family protein</fullName>
    </recommendedName>
</protein>
<evidence type="ECO:0000313" key="2">
    <source>
        <dbReference type="EMBL" id="TQL51884.1"/>
    </source>
</evidence>
<dbReference type="InterPro" id="IPR052912">
    <property type="entry name" value="UPF0111_domain"/>
</dbReference>
<gene>
    <name evidence="2" type="ORF">FB467_3051</name>
</gene>
<proteinExistence type="inferred from homology"/>
<dbReference type="PANTHER" id="PTHR37298:SF1">
    <property type="entry name" value="UPF0111 PROTEIN YKAA"/>
    <property type="match status" value="1"/>
</dbReference>
<sequence length="210" mass="22919">MKLLSRISRALNRRPDAPLVTLLREQVASAIDGVEVARAAVAGSAPLDDARSEMARVEHEGDRRRSAAVTRLASAFANPIDREDLFRLSRSIDDILDNLQDYVRELALFDISPGPGQDEMLVAIGEGLSDLDTAISAIAHDPLQIRTRSLAVRKNEVRRLYQESVARTLSGPIDAAALKNRELLRRLDVVGLRLGEAADALADGAVKRSH</sequence>
<dbReference type="Gene3D" id="1.20.58.220">
    <property type="entry name" value="Phosphate transport system protein phou homolog 2, domain 2"/>
    <property type="match status" value="1"/>
</dbReference>
<dbReference type="Proteomes" id="UP000319516">
    <property type="component" value="Unassembled WGS sequence"/>
</dbReference>
<dbReference type="Pfam" id="PF01865">
    <property type="entry name" value="PhoU_div"/>
    <property type="match status" value="1"/>
</dbReference>
<evidence type="ECO:0000256" key="1">
    <source>
        <dbReference type="ARBA" id="ARBA00008591"/>
    </source>
</evidence>
<accession>A0A542YV93</accession>